<evidence type="ECO:0000313" key="2">
    <source>
        <dbReference type="EMBL" id="KKY31280.1"/>
    </source>
</evidence>
<organism evidence="2 3">
    <name type="scientific">Diaporthe ampelina</name>
    <dbReference type="NCBI Taxonomy" id="1214573"/>
    <lineage>
        <taxon>Eukaryota</taxon>
        <taxon>Fungi</taxon>
        <taxon>Dikarya</taxon>
        <taxon>Ascomycota</taxon>
        <taxon>Pezizomycotina</taxon>
        <taxon>Sordariomycetes</taxon>
        <taxon>Sordariomycetidae</taxon>
        <taxon>Diaporthales</taxon>
        <taxon>Diaporthaceae</taxon>
        <taxon>Diaporthe</taxon>
    </lineage>
</organism>
<proteinExistence type="predicted"/>
<dbReference type="Proteomes" id="UP000034680">
    <property type="component" value="Unassembled WGS sequence"/>
</dbReference>
<keyword evidence="2" id="KW-0808">Transferase</keyword>
<evidence type="ECO:0000259" key="1">
    <source>
        <dbReference type="PROSITE" id="PS51186"/>
    </source>
</evidence>
<comment type="caution">
    <text evidence="2">The sequence shown here is derived from an EMBL/GenBank/DDBJ whole genome shotgun (WGS) entry which is preliminary data.</text>
</comment>
<dbReference type="Gene3D" id="3.40.630.30">
    <property type="match status" value="1"/>
</dbReference>
<dbReference type="CDD" id="cd04301">
    <property type="entry name" value="NAT_SF"/>
    <property type="match status" value="1"/>
</dbReference>
<dbReference type="AlphaFoldDB" id="A0A0G2HT36"/>
<dbReference type="STRING" id="1214573.A0A0G2HT36"/>
<dbReference type="InterPro" id="IPR016181">
    <property type="entry name" value="Acyl_CoA_acyltransferase"/>
</dbReference>
<reference evidence="2 3" key="2">
    <citation type="submission" date="2015-05" db="EMBL/GenBank/DDBJ databases">
        <authorList>
            <person name="Morales-Cruz A."/>
            <person name="Amrine K.C."/>
            <person name="Cantu D."/>
        </authorList>
    </citation>
    <scope>NUCLEOTIDE SEQUENCE [LARGE SCALE GENOMIC DNA]</scope>
    <source>
        <strain evidence="2">DA912</strain>
    </source>
</reference>
<dbReference type="PANTHER" id="PTHR43617:SF9">
    <property type="entry name" value="GNAT FAMILY ACETYLTRANSFERASE"/>
    <property type="match status" value="1"/>
</dbReference>
<dbReference type="GO" id="GO:0016747">
    <property type="term" value="F:acyltransferase activity, transferring groups other than amino-acyl groups"/>
    <property type="evidence" value="ECO:0007669"/>
    <property type="project" value="InterPro"/>
</dbReference>
<dbReference type="EMBL" id="LCUC01000399">
    <property type="protein sequence ID" value="KKY31280.1"/>
    <property type="molecule type" value="Genomic_DNA"/>
</dbReference>
<sequence>MSAPPLTFRKATPADTPALLALVKSAYRGEDSRQGWTTEADFLADERIDEAGLLGKITAPGSTVLLATTTTTTTTSPPSNAPIPGAGAAAAAAETLLACCEVLRHPPPSDLSYFGLFAVDPRLQNGGIGRRVLAEAERHARGDMGAARMEMTVVWLREELIAWYVRRGYAVARGEKRPFPYGSLVNGKALRDDLYFLVLRKDLA</sequence>
<protein>
    <submittedName>
        <fullName evidence="2">Putative acetyltransferase</fullName>
    </submittedName>
</protein>
<dbReference type="PANTHER" id="PTHR43617">
    <property type="entry name" value="L-AMINO ACID N-ACETYLTRANSFERASE"/>
    <property type="match status" value="1"/>
</dbReference>
<evidence type="ECO:0000313" key="3">
    <source>
        <dbReference type="Proteomes" id="UP000034680"/>
    </source>
</evidence>
<accession>A0A0G2HT36</accession>
<dbReference type="InterPro" id="IPR050276">
    <property type="entry name" value="MshD_Acetyltransferase"/>
</dbReference>
<dbReference type="PROSITE" id="PS51186">
    <property type="entry name" value="GNAT"/>
    <property type="match status" value="1"/>
</dbReference>
<name>A0A0G2HT36_9PEZI</name>
<reference evidence="2 3" key="1">
    <citation type="submission" date="2015-05" db="EMBL/GenBank/DDBJ databases">
        <title>Distinctive expansion of gene families associated with plant cell wall degradation and secondary metabolism in the genomes of grapevine trunk pathogens.</title>
        <authorList>
            <person name="Lawrence D.P."/>
            <person name="Travadon R."/>
            <person name="Rolshausen P.E."/>
            <person name="Baumgartner K."/>
        </authorList>
    </citation>
    <scope>NUCLEOTIDE SEQUENCE [LARGE SCALE GENOMIC DNA]</scope>
    <source>
        <strain evidence="2">DA912</strain>
    </source>
</reference>
<dbReference type="SUPFAM" id="SSF55729">
    <property type="entry name" value="Acyl-CoA N-acyltransferases (Nat)"/>
    <property type="match status" value="1"/>
</dbReference>
<gene>
    <name evidence="2" type="ORF">UCDDA912_g08776</name>
</gene>
<dbReference type="Pfam" id="PF00583">
    <property type="entry name" value="Acetyltransf_1"/>
    <property type="match status" value="1"/>
</dbReference>
<dbReference type="InterPro" id="IPR000182">
    <property type="entry name" value="GNAT_dom"/>
</dbReference>
<dbReference type="OrthoDB" id="5689at2759"/>
<feature type="domain" description="N-acetyltransferase" evidence="1">
    <location>
        <begin position="6"/>
        <end position="191"/>
    </location>
</feature>
<keyword evidence="3" id="KW-1185">Reference proteome</keyword>